<evidence type="ECO:0000313" key="2">
    <source>
        <dbReference type="EMBL" id="APJ03999.1"/>
    </source>
</evidence>
<dbReference type="PROSITE" id="PS50851">
    <property type="entry name" value="CHEW"/>
    <property type="match status" value="1"/>
</dbReference>
<evidence type="ECO:0000313" key="3">
    <source>
        <dbReference type="Proteomes" id="UP000184731"/>
    </source>
</evidence>
<dbReference type="InterPro" id="IPR039315">
    <property type="entry name" value="CheW"/>
</dbReference>
<organism evidence="2 3">
    <name type="scientific">Silvanigrella aquatica</name>
    <dbReference type="NCBI Taxonomy" id="1915309"/>
    <lineage>
        <taxon>Bacteria</taxon>
        <taxon>Pseudomonadati</taxon>
        <taxon>Bdellovibrionota</taxon>
        <taxon>Oligoflexia</taxon>
        <taxon>Silvanigrellales</taxon>
        <taxon>Silvanigrellaceae</taxon>
        <taxon>Silvanigrella</taxon>
    </lineage>
</organism>
<dbReference type="GO" id="GO:0005829">
    <property type="term" value="C:cytosol"/>
    <property type="evidence" value="ECO:0007669"/>
    <property type="project" value="TreeGrafter"/>
</dbReference>
<dbReference type="AlphaFoldDB" id="A0A1L4D1B9"/>
<dbReference type="EMBL" id="CP017834">
    <property type="protein sequence ID" value="APJ03999.1"/>
    <property type="molecule type" value="Genomic_DNA"/>
</dbReference>
<dbReference type="PANTHER" id="PTHR22617:SF23">
    <property type="entry name" value="CHEMOTAXIS PROTEIN CHEW"/>
    <property type="match status" value="1"/>
</dbReference>
<sequence>MIDFEKIKLKQSELLKDEEDQTNYFTLVKFNVGEKTFAVDIINVHEIIEFIEFTPYPEIISNHIGIINVRGEIIPLVQFEKDYNFKKNEKYKVIILEFTMGKLYALKSNKIQKILYKEKFLLPGQTINLNKTPAFYLDENLFEIYFKDSL</sequence>
<feature type="domain" description="CheW-like" evidence="1">
    <location>
        <begin position="24"/>
        <end position="150"/>
    </location>
</feature>
<dbReference type="PANTHER" id="PTHR22617">
    <property type="entry name" value="CHEMOTAXIS SENSOR HISTIDINE KINASE-RELATED"/>
    <property type="match status" value="1"/>
</dbReference>
<dbReference type="SUPFAM" id="SSF50341">
    <property type="entry name" value="CheW-like"/>
    <property type="match status" value="1"/>
</dbReference>
<dbReference type="InterPro" id="IPR036061">
    <property type="entry name" value="CheW-like_dom_sf"/>
</dbReference>
<dbReference type="SMART" id="SM00260">
    <property type="entry name" value="CheW"/>
    <property type="match status" value="1"/>
</dbReference>
<name>A0A1L4D1B9_9BACT</name>
<dbReference type="InterPro" id="IPR002545">
    <property type="entry name" value="CheW-lke_dom"/>
</dbReference>
<dbReference type="RefSeq" id="WP_148697745.1">
    <property type="nucleotide sequence ID" value="NZ_CP017834.1"/>
</dbReference>
<dbReference type="KEGG" id="saqi:AXG55_08805"/>
<protein>
    <recommendedName>
        <fullName evidence="1">CheW-like domain-containing protein</fullName>
    </recommendedName>
</protein>
<dbReference type="Pfam" id="PF01584">
    <property type="entry name" value="CheW"/>
    <property type="match status" value="1"/>
</dbReference>
<accession>A0A1L4D1B9</accession>
<reference evidence="2 3" key="1">
    <citation type="submission" date="2016-10" db="EMBL/GenBank/DDBJ databases">
        <title>Silvanigrella aquatica sp. nov., isolated from a freshwater lake located in the Black Forest, Germany, description of Silvanigrellaceae fam. nov., Silvanigrellales ord. nov., reclassification of the order Bdellovibrionales in the class Oligoflexia, reclassification of the families Bacteriovoracaceae and Halobacteriovoraceae in the new order Bacteriovoracales ord. nov., and reclassification of the family Pseudobacteriovoracaceae in the order Oligoflexiales.</title>
        <authorList>
            <person name="Hahn M.W."/>
            <person name="Schmidt J."/>
            <person name="Koll U."/>
            <person name="Rohde M."/>
            <person name="Verbag S."/>
            <person name="Pitt A."/>
            <person name="Nakai R."/>
            <person name="Naganuma T."/>
            <person name="Lang E."/>
        </authorList>
    </citation>
    <scope>NUCLEOTIDE SEQUENCE [LARGE SCALE GENOMIC DNA]</scope>
    <source>
        <strain evidence="2 3">MWH-Nonnen-W8red</strain>
    </source>
</reference>
<evidence type="ECO:0000259" key="1">
    <source>
        <dbReference type="PROSITE" id="PS50851"/>
    </source>
</evidence>
<dbReference type="Gene3D" id="2.40.50.180">
    <property type="entry name" value="CheA-289, Domain 4"/>
    <property type="match status" value="1"/>
</dbReference>
<dbReference type="OrthoDB" id="3291462at2"/>
<dbReference type="STRING" id="1915309.AXG55_08805"/>
<dbReference type="GO" id="GO:0006935">
    <property type="term" value="P:chemotaxis"/>
    <property type="evidence" value="ECO:0007669"/>
    <property type="project" value="InterPro"/>
</dbReference>
<dbReference type="Proteomes" id="UP000184731">
    <property type="component" value="Chromosome"/>
</dbReference>
<gene>
    <name evidence="2" type="ORF">AXG55_08805</name>
</gene>
<proteinExistence type="predicted"/>
<dbReference type="GO" id="GO:0007165">
    <property type="term" value="P:signal transduction"/>
    <property type="evidence" value="ECO:0007669"/>
    <property type="project" value="InterPro"/>
</dbReference>
<keyword evidence="3" id="KW-1185">Reference proteome</keyword>